<evidence type="ECO:0000259" key="7">
    <source>
        <dbReference type="Pfam" id="PF00892"/>
    </source>
</evidence>
<organism evidence="8 9">
    <name type="scientific">Hoylesella oralis ATCC 33269</name>
    <dbReference type="NCBI Taxonomy" id="873533"/>
    <lineage>
        <taxon>Bacteria</taxon>
        <taxon>Pseudomonadati</taxon>
        <taxon>Bacteroidota</taxon>
        <taxon>Bacteroidia</taxon>
        <taxon>Bacteroidales</taxon>
        <taxon>Prevotellaceae</taxon>
        <taxon>Hoylesella</taxon>
    </lineage>
</organism>
<dbReference type="RefSeq" id="WP_004369712.1">
    <property type="nucleotide sequence ID" value="NZ_GL833119.1"/>
</dbReference>
<evidence type="ECO:0000256" key="4">
    <source>
        <dbReference type="ARBA" id="ARBA00022989"/>
    </source>
</evidence>
<evidence type="ECO:0000256" key="6">
    <source>
        <dbReference type="SAM" id="Phobius"/>
    </source>
</evidence>
<dbReference type="GO" id="GO:0005886">
    <property type="term" value="C:plasma membrane"/>
    <property type="evidence" value="ECO:0007669"/>
    <property type="project" value="UniProtKB-SubCell"/>
</dbReference>
<evidence type="ECO:0000256" key="1">
    <source>
        <dbReference type="ARBA" id="ARBA00004651"/>
    </source>
</evidence>
<dbReference type="PROSITE" id="PS51257">
    <property type="entry name" value="PROKAR_LIPOPROTEIN"/>
    <property type="match status" value="1"/>
</dbReference>
<proteinExistence type="predicted"/>
<feature type="transmembrane region" description="Helical" evidence="6">
    <location>
        <begin position="184"/>
        <end position="205"/>
    </location>
</feature>
<dbReference type="PANTHER" id="PTHR32322">
    <property type="entry name" value="INNER MEMBRANE TRANSPORTER"/>
    <property type="match status" value="1"/>
</dbReference>
<feature type="transmembrane region" description="Helical" evidence="6">
    <location>
        <begin position="72"/>
        <end position="95"/>
    </location>
</feature>
<comment type="subcellular location">
    <subcellularLocation>
        <location evidence="1">Cell membrane</location>
        <topology evidence="1">Multi-pass membrane protein</topology>
    </subcellularLocation>
</comment>
<feature type="transmembrane region" description="Helical" evidence="6">
    <location>
        <begin position="277"/>
        <end position="294"/>
    </location>
</feature>
<feature type="transmembrane region" description="Helical" evidence="6">
    <location>
        <begin position="101"/>
        <end position="120"/>
    </location>
</feature>
<feature type="transmembrane region" description="Helical" evidence="6">
    <location>
        <begin position="225"/>
        <end position="242"/>
    </location>
</feature>
<dbReference type="SUPFAM" id="SSF103481">
    <property type="entry name" value="Multidrug resistance efflux transporter EmrE"/>
    <property type="match status" value="2"/>
</dbReference>
<gene>
    <name evidence="8" type="ORF">HMPREF0663_11567</name>
</gene>
<feature type="domain" description="EamA" evidence="7">
    <location>
        <begin position="158"/>
        <end position="294"/>
    </location>
</feature>
<keyword evidence="2" id="KW-1003">Cell membrane</keyword>
<feature type="transmembrane region" description="Helical" evidence="6">
    <location>
        <begin position="37"/>
        <end position="60"/>
    </location>
</feature>
<evidence type="ECO:0000313" key="9">
    <source>
        <dbReference type="Proteomes" id="UP000005580"/>
    </source>
</evidence>
<dbReference type="AlphaFoldDB" id="E7RQW6"/>
<reference evidence="8" key="1">
    <citation type="submission" date="2011-01" db="EMBL/GenBank/DDBJ databases">
        <authorList>
            <person name="Muzny D."/>
            <person name="Qin X."/>
            <person name="Buhay C."/>
            <person name="Dugan-Rocha S."/>
            <person name="Ding Y."/>
            <person name="Chen G."/>
            <person name="Hawes A."/>
            <person name="Holder M."/>
            <person name="Jhangiani S."/>
            <person name="Johnson A."/>
            <person name="Khan Z."/>
            <person name="Li Z."/>
            <person name="Liu W."/>
            <person name="Liu X."/>
            <person name="Perez L."/>
            <person name="Shen H."/>
            <person name="Wang Q."/>
            <person name="Watt J."/>
            <person name="Xi L."/>
            <person name="Xin Y."/>
            <person name="Zhou J."/>
            <person name="Deng J."/>
            <person name="Jiang H."/>
            <person name="Liu Y."/>
            <person name="Qu J."/>
            <person name="Song X.-Z."/>
            <person name="Zhang L."/>
            <person name="Villasana D."/>
            <person name="Johnson A."/>
            <person name="Liu J."/>
            <person name="Liyanage D."/>
            <person name="Lorensuhewa L."/>
            <person name="Robinson T."/>
            <person name="Song A."/>
            <person name="Song B.-B."/>
            <person name="Dinh H."/>
            <person name="Thornton R."/>
            <person name="Coyle M."/>
            <person name="Francisco L."/>
            <person name="Jackson L."/>
            <person name="Javaid M."/>
            <person name="Korchina V."/>
            <person name="Kovar C."/>
            <person name="Mata R."/>
            <person name="Mathew T."/>
            <person name="Ngo R."/>
            <person name="Nguyen L."/>
            <person name="Nguyen N."/>
            <person name="Okwuonu G."/>
            <person name="Ongeri F."/>
            <person name="Pham C."/>
            <person name="Simmons D."/>
            <person name="Wilczek-Boney K."/>
            <person name="Hale W."/>
            <person name="Jakkamsetti A."/>
            <person name="Pham P."/>
            <person name="Ruth R."/>
            <person name="San Lucas F."/>
            <person name="Warren J."/>
            <person name="Zhang J."/>
            <person name="Zhao Z."/>
            <person name="Zhou C."/>
            <person name="Zhu D."/>
            <person name="Lee S."/>
            <person name="Bess C."/>
            <person name="Blankenburg K."/>
            <person name="Forbes L."/>
            <person name="Fu Q."/>
            <person name="Gubbala S."/>
            <person name="Hirani K."/>
            <person name="Jayaseelan J.C."/>
            <person name="Lara F."/>
            <person name="Munidasa M."/>
            <person name="Palculict T."/>
            <person name="Patil S."/>
            <person name="Pu L.-L."/>
            <person name="Saada N."/>
            <person name="Tang L."/>
            <person name="Weissenberger G."/>
            <person name="Zhu Y."/>
            <person name="Hemphill L."/>
            <person name="Shang Y."/>
            <person name="Youmans B."/>
            <person name="Ayvaz T."/>
            <person name="Ross M."/>
            <person name="Santibanez J."/>
            <person name="Aqrawi P."/>
            <person name="Gross S."/>
            <person name="Joshi V."/>
            <person name="Fowler G."/>
            <person name="Nazareth L."/>
            <person name="Reid J."/>
            <person name="Worley K."/>
            <person name="Petrosino J."/>
            <person name="Highlander S."/>
            <person name="Gibbs R."/>
        </authorList>
    </citation>
    <scope>NUCLEOTIDE SEQUENCE [LARGE SCALE GENOMIC DNA]</scope>
    <source>
        <strain evidence="8">ATCC 33269</strain>
    </source>
</reference>
<evidence type="ECO:0000256" key="3">
    <source>
        <dbReference type="ARBA" id="ARBA00022692"/>
    </source>
</evidence>
<dbReference type="Pfam" id="PF00892">
    <property type="entry name" value="EamA"/>
    <property type="match status" value="2"/>
</dbReference>
<dbReference type="InterPro" id="IPR037185">
    <property type="entry name" value="EmrE-like"/>
</dbReference>
<dbReference type="EMBL" id="AEPE02000005">
    <property type="protein sequence ID" value="EFZ36654.1"/>
    <property type="molecule type" value="Genomic_DNA"/>
</dbReference>
<protein>
    <submittedName>
        <fullName evidence="8">Membrane protein</fullName>
    </submittedName>
</protein>
<dbReference type="eggNOG" id="COG0697">
    <property type="taxonomic scope" value="Bacteria"/>
</dbReference>
<dbReference type="InterPro" id="IPR000620">
    <property type="entry name" value="EamA_dom"/>
</dbReference>
<feature type="transmembrane region" description="Helical" evidence="6">
    <location>
        <begin position="254"/>
        <end position="271"/>
    </location>
</feature>
<dbReference type="PANTHER" id="PTHR32322:SF18">
    <property type="entry name" value="S-ADENOSYLMETHIONINE_S-ADENOSYLHOMOCYSTEINE TRANSPORTER"/>
    <property type="match status" value="1"/>
</dbReference>
<dbReference type="STRING" id="28134.SAMN05444288_2378"/>
<dbReference type="HOGENOM" id="CLU_033863_4_5_10"/>
<feature type="transmembrane region" description="Helical" evidence="6">
    <location>
        <begin position="9"/>
        <end position="25"/>
    </location>
</feature>
<evidence type="ECO:0000313" key="8">
    <source>
        <dbReference type="EMBL" id="EFZ36654.1"/>
    </source>
</evidence>
<evidence type="ECO:0000256" key="5">
    <source>
        <dbReference type="ARBA" id="ARBA00023136"/>
    </source>
</evidence>
<dbReference type="InterPro" id="IPR050638">
    <property type="entry name" value="AA-Vitamin_Transporters"/>
</dbReference>
<keyword evidence="3 6" id="KW-0812">Transmembrane</keyword>
<comment type="caution">
    <text evidence="8">The sequence shown here is derived from an EMBL/GenBank/DDBJ whole genome shotgun (WGS) entry which is preliminary data.</text>
</comment>
<sequence>MEKINRQPLIAHLSMFMACAFWGLMSPVGKDAMTHGIDSFCMVSFRVLGGAVLFWITSIFAPKERVPLKDVLLFAGAAVFGLVCNQCCFTIGLGITSPINASIMTTSMPIFAMILSFAILHEPLTGKKVLGVLTGCCGALILIMTSMGAVNAKVGSISGDVLCLAAQFSFALYLSLFNKLIRKYSVFTVNKWMFTWAVVFVLPFTNGHIRAIEWRSIADTTLWEAGYVVFFGTYVSYLLTMVGQKMLRPTVVSIYNYVQPLVSVVVSVLTGIGVFKWSQGLATILVFTGVWMVTKSKSRRDMEKAAVSAANRTDK</sequence>
<keyword evidence="5 6" id="KW-0472">Membrane</keyword>
<feature type="domain" description="EamA" evidence="7">
    <location>
        <begin position="10"/>
        <end position="143"/>
    </location>
</feature>
<feature type="transmembrane region" description="Helical" evidence="6">
    <location>
        <begin position="129"/>
        <end position="150"/>
    </location>
</feature>
<name>E7RQW6_9BACT</name>
<keyword evidence="4 6" id="KW-1133">Transmembrane helix</keyword>
<dbReference type="Proteomes" id="UP000005580">
    <property type="component" value="Unassembled WGS sequence"/>
</dbReference>
<feature type="transmembrane region" description="Helical" evidence="6">
    <location>
        <begin position="156"/>
        <end position="177"/>
    </location>
</feature>
<keyword evidence="9" id="KW-1185">Reference proteome</keyword>
<accession>E7RQW6</accession>
<evidence type="ECO:0000256" key="2">
    <source>
        <dbReference type="ARBA" id="ARBA00022475"/>
    </source>
</evidence>